<dbReference type="PROSITE" id="PS51450">
    <property type="entry name" value="LRR"/>
    <property type="match status" value="2"/>
</dbReference>
<evidence type="ECO:0000313" key="1">
    <source>
        <dbReference type="Proteomes" id="UP000694888"/>
    </source>
</evidence>
<reference evidence="2" key="1">
    <citation type="submission" date="2025-08" db="UniProtKB">
        <authorList>
            <consortium name="RefSeq"/>
        </authorList>
    </citation>
    <scope>IDENTIFICATION</scope>
</reference>
<dbReference type="InterPro" id="IPR043313">
    <property type="entry name" value="LRMDA"/>
</dbReference>
<dbReference type="PANTHER" id="PTHR46282:SF1">
    <property type="entry name" value="LEUCINE-RICH REPEAT-CONTAINING PROTEIN 72-LIKE"/>
    <property type="match status" value="1"/>
</dbReference>
<evidence type="ECO:0000313" key="2">
    <source>
        <dbReference type="RefSeq" id="XP_012942489.2"/>
    </source>
</evidence>
<proteinExistence type="predicted"/>
<gene>
    <name evidence="2" type="primary">LOC101852718</name>
</gene>
<protein>
    <submittedName>
        <fullName evidence="2">Uncharacterized protein LOC101852718</fullName>
    </submittedName>
</protein>
<sequence length="111" mass="12611">MGDARKVQKPVRLSLAYRGLSGLPPDLVDQCRLTLVELDMSNNKVSDLRFLVDLCVLETLVLDNNLVTSQVKVPYLPQLHTLWLNHNRIENLGKPSNEQVVYICLFVCVCF</sequence>
<dbReference type="SUPFAM" id="SSF52075">
    <property type="entry name" value="Outer arm dynein light chain 1"/>
    <property type="match status" value="1"/>
</dbReference>
<dbReference type="RefSeq" id="XP_012942489.2">
    <property type="nucleotide sequence ID" value="XM_013087035.2"/>
</dbReference>
<keyword evidence="1" id="KW-1185">Reference proteome</keyword>
<accession>A0ABM1A7S6</accession>
<dbReference type="PANTHER" id="PTHR46282">
    <property type="entry name" value="LEUCINE-RICH MELANOCYTE DIFFERENTIATION-ASSOCIATED PROTEIN"/>
    <property type="match status" value="1"/>
</dbReference>
<dbReference type="InterPro" id="IPR032675">
    <property type="entry name" value="LRR_dom_sf"/>
</dbReference>
<dbReference type="Gene3D" id="3.80.10.10">
    <property type="entry name" value="Ribonuclease Inhibitor"/>
    <property type="match status" value="1"/>
</dbReference>
<dbReference type="Proteomes" id="UP000694888">
    <property type="component" value="Unplaced"/>
</dbReference>
<dbReference type="InterPro" id="IPR001611">
    <property type="entry name" value="Leu-rich_rpt"/>
</dbReference>
<name>A0ABM1A7S6_APLCA</name>
<organism evidence="1 2">
    <name type="scientific">Aplysia californica</name>
    <name type="common">California sea hare</name>
    <dbReference type="NCBI Taxonomy" id="6500"/>
    <lineage>
        <taxon>Eukaryota</taxon>
        <taxon>Metazoa</taxon>
        <taxon>Spiralia</taxon>
        <taxon>Lophotrochozoa</taxon>
        <taxon>Mollusca</taxon>
        <taxon>Gastropoda</taxon>
        <taxon>Heterobranchia</taxon>
        <taxon>Euthyneura</taxon>
        <taxon>Tectipleura</taxon>
        <taxon>Aplysiida</taxon>
        <taxon>Aplysioidea</taxon>
        <taxon>Aplysiidae</taxon>
        <taxon>Aplysia</taxon>
    </lineage>
</organism>
<dbReference type="GeneID" id="101852718"/>